<comment type="similarity">
    <text evidence="1 4">Belongs to the MinE family.</text>
</comment>
<name>A0A561QPD6_9HYPH</name>
<gene>
    <name evidence="4" type="primary">minE</name>
    <name evidence="5" type="ORF">FHW37_105352</name>
</gene>
<evidence type="ECO:0000313" key="6">
    <source>
        <dbReference type="Proteomes" id="UP000320653"/>
    </source>
</evidence>
<keyword evidence="6" id="KW-1185">Reference proteome</keyword>
<comment type="function">
    <text evidence="3 4">Prevents the cell division inhibition by proteins MinC and MinD at internal division sites while permitting inhibition at polar sites. This ensures cell division at the proper site by restricting the formation of a division septum at the midpoint of the long axis of the cell.</text>
</comment>
<protein>
    <recommendedName>
        <fullName evidence="2 4">Cell division topological specificity factor</fullName>
    </recommendedName>
</protein>
<dbReference type="OrthoDB" id="9802655at2"/>
<dbReference type="Gene3D" id="3.30.1070.10">
    <property type="entry name" value="Cell division topological specificity factor MinE"/>
    <property type="match status" value="1"/>
</dbReference>
<evidence type="ECO:0000256" key="2">
    <source>
        <dbReference type="ARBA" id="ARBA00020112"/>
    </source>
</evidence>
<comment type="caution">
    <text evidence="5">The sequence shown here is derived from an EMBL/GenBank/DDBJ whole genome shotgun (WGS) entry which is preliminary data.</text>
</comment>
<evidence type="ECO:0000313" key="5">
    <source>
        <dbReference type="EMBL" id="TWF52253.1"/>
    </source>
</evidence>
<keyword evidence="4 5" id="KW-0132">Cell division</keyword>
<dbReference type="NCBIfam" id="NF001422">
    <property type="entry name" value="PRK00296.1"/>
    <property type="match status" value="1"/>
</dbReference>
<dbReference type="HAMAP" id="MF_00262">
    <property type="entry name" value="MinE"/>
    <property type="match status" value="1"/>
</dbReference>
<dbReference type="Proteomes" id="UP000320653">
    <property type="component" value="Unassembled WGS sequence"/>
</dbReference>
<organism evidence="5 6">
    <name type="scientific">Neorhizobium alkalisoli</name>
    <dbReference type="NCBI Taxonomy" id="528178"/>
    <lineage>
        <taxon>Bacteria</taxon>
        <taxon>Pseudomonadati</taxon>
        <taxon>Pseudomonadota</taxon>
        <taxon>Alphaproteobacteria</taxon>
        <taxon>Hyphomicrobiales</taxon>
        <taxon>Rhizobiaceae</taxon>
        <taxon>Rhizobium/Agrobacterium group</taxon>
        <taxon>Neorhizobium</taxon>
    </lineage>
</organism>
<reference evidence="5 6" key="1">
    <citation type="submission" date="2019-06" db="EMBL/GenBank/DDBJ databases">
        <title>Sorghum-associated microbial communities from plants grown in Nebraska, USA.</title>
        <authorList>
            <person name="Schachtman D."/>
        </authorList>
    </citation>
    <scope>NUCLEOTIDE SEQUENCE [LARGE SCALE GENOMIC DNA]</scope>
    <source>
        <strain evidence="5 6">1225</strain>
    </source>
</reference>
<dbReference type="GO" id="GO:0051301">
    <property type="term" value="P:cell division"/>
    <property type="evidence" value="ECO:0007669"/>
    <property type="project" value="UniProtKB-KW"/>
</dbReference>
<evidence type="ECO:0000256" key="3">
    <source>
        <dbReference type="ARBA" id="ARBA00025265"/>
    </source>
</evidence>
<evidence type="ECO:0000256" key="1">
    <source>
        <dbReference type="ARBA" id="ARBA00008168"/>
    </source>
</evidence>
<evidence type="ECO:0000256" key="4">
    <source>
        <dbReference type="HAMAP-Rule" id="MF_00262"/>
    </source>
</evidence>
<sequence>MNIFRLFNRPKSAPAARERLQVLLAHERMVVGTDLVAVLREEILAVIAKHVELDSDRVRVTMDRDEHVSILEIDVEIPLNAAKAA</sequence>
<dbReference type="Pfam" id="PF03776">
    <property type="entry name" value="MinE"/>
    <property type="match status" value="1"/>
</dbReference>
<dbReference type="NCBIfam" id="TIGR01215">
    <property type="entry name" value="minE"/>
    <property type="match status" value="1"/>
</dbReference>
<dbReference type="InterPro" id="IPR005527">
    <property type="entry name" value="MinE"/>
</dbReference>
<dbReference type="EMBL" id="VIWP01000005">
    <property type="protein sequence ID" value="TWF52253.1"/>
    <property type="molecule type" value="Genomic_DNA"/>
</dbReference>
<dbReference type="SUPFAM" id="SSF55229">
    <property type="entry name" value="Cell division protein MinE topological specificity domain"/>
    <property type="match status" value="1"/>
</dbReference>
<proteinExistence type="inferred from homology"/>
<dbReference type="AlphaFoldDB" id="A0A561QPD6"/>
<keyword evidence="4" id="KW-0131">Cell cycle</keyword>
<dbReference type="InterPro" id="IPR036707">
    <property type="entry name" value="MinE_sf"/>
</dbReference>
<dbReference type="RefSeq" id="WP_145639902.1">
    <property type="nucleotide sequence ID" value="NZ_VIWP01000005.1"/>
</dbReference>
<accession>A0A561QPD6</accession>
<dbReference type="GO" id="GO:0032955">
    <property type="term" value="P:regulation of division septum assembly"/>
    <property type="evidence" value="ECO:0007669"/>
    <property type="project" value="InterPro"/>
</dbReference>